<dbReference type="InterPro" id="IPR036371">
    <property type="entry name" value="TPK_B1-bd_sf"/>
</dbReference>
<evidence type="ECO:0000313" key="8">
    <source>
        <dbReference type="Proteomes" id="UP000727962"/>
    </source>
</evidence>
<feature type="non-terminal residue" evidence="7">
    <location>
        <position position="1"/>
    </location>
</feature>
<dbReference type="SUPFAM" id="SSF63999">
    <property type="entry name" value="Thiamin pyrophosphokinase, catalytic domain"/>
    <property type="match status" value="1"/>
</dbReference>
<dbReference type="PANTHER" id="PTHR41299">
    <property type="entry name" value="THIAMINE PYROPHOSPHOKINASE"/>
    <property type="match status" value="1"/>
</dbReference>
<dbReference type="GO" id="GO:0005524">
    <property type="term" value="F:ATP binding"/>
    <property type="evidence" value="ECO:0007669"/>
    <property type="project" value="UniProtKB-KW"/>
</dbReference>
<dbReference type="GO" id="GO:0006772">
    <property type="term" value="P:thiamine metabolic process"/>
    <property type="evidence" value="ECO:0007669"/>
    <property type="project" value="UniProtKB-UniRule"/>
</dbReference>
<dbReference type="PANTHER" id="PTHR41299:SF1">
    <property type="entry name" value="THIAMINE PYROPHOSPHOKINASE"/>
    <property type="match status" value="1"/>
</dbReference>
<keyword evidence="1 7" id="KW-0808">Transferase</keyword>
<proteinExistence type="predicted"/>
<dbReference type="EC" id="2.7.6.2" evidence="5"/>
<evidence type="ECO:0000256" key="3">
    <source>
        <dbReference type="ARBA" id="ARBA00022777"/>
    </source>
</evidence>
<dbReference type="SUPFAM" id="SSF63862">
    <property type="entry name" value="Thiamin pyrophosphokinase, substrate-binding domain"/>
    <property type="match status" value="1"/>
</dbReference>
<organism evidence="7 8">
    <name type="scientific">Fimbriimonas ginsengisoli</name>
    <dbReference type="NCBI Taxonomy" id="1005039"/>
    <lineage>
        <taxon>Bacteria</taxon>
        <taxon>Bacillati</taxon>
        <taxon>Armatimonadota</taxon>
        <taxon>Fimbriimonadia</taxon>
        <taxon>Fimbriimonadales</taxon>
        <taxon>Fimbriimonadaceae</taxon>
        <taxon>Fimbriimonas</taxon>
    </lineage>
</organism>
<dbReference type="EMBL" id="JACOSL010000045">
    <property type="protein sequence ID" value="MBI1756950.1"/>
    <property type="molecule type" value="Genomic_DNA"/>
</dbReference>
<dbReference type="CDD" id="cd07995">
    <property type="entry name" value="TPK"/>
    <property type="match status" value="1"/>
</dbReference>
<gene>
    <name evidence="7" type="ORF">HYR64_07585</name>
</gene>
<protein>
    <recommendedName>
        <fullName evidence="5">Thiamine diphosphokinase</fullName>
        <ecNumber evidence="5">2.7.6.2</ecNumber>
    </recommendedName>
</protein>
<dbReference type="InterPro" id="IPR036759">
    <property type="entry name" value="TPK_catalytic_sf"/>
</dbReference>
<dbReference type="AlphaFoldDB" id="A0A931LT06"/>
<evidence type="ECO:0000256" key="1">
    <source>
        <dbReference type="ARBA" id="ARBA00022679"/>
    </source>
</evidence>
<reference evidence="7" key="1">
    <citation type="submission" date="2020-07" db="EMBL/GenBank/DDBJ databases">
        <title>Huge and variable diversity of episymbiotic CPR bacteria and DPANN archaea in groundwater ecosystems.</title>
        <authorList>
            <person name="He C.Y."/>
            <person name="Keren R."/>
            <person name="Whittaker M."/>
            <person name="Farag I.F."/>
            <person name="Doudna J."/>
            <person name="Cate J.H.D."/>
            <person name="Banfield J.F."/>
        </authorList>
    </citation>
    <scope>NUCLEOTIDE SEQUENCE</scope>
    <source>
        <strain evidence="7">NC_groundwater_17_Pr7_B-0.1um_64_12</strain>
    </source>
</reference>
<sequence>IAADGGANRLYEAGHGVQVVVGDFDSAISTLAGGPHEVVSDPDESRTDCDKLLAYVAAEGFPSVTLIGVEGDLPDHVLASLHSAAASKLAVRIAFRRGLGWIVRSGDTLEVACEPGTRVSLLPLERCEGVVLRGVRWELRDASLAPQGTKSISNQSMGERVSVEIGEGVALLFVETPIDAPPTWD</sequence>
<dbReference type="InterPro" id="IPR006282">
    <property type="entry name" value="Thi_PPkinase"/>
</dbReference>
<dbReference type="SMART" id="SM00983">
    <property type="entry name" value="TPK_B1_binding"/>
    <property type="match status" value="1"/>
</dbReference>
<dbReference type="GO" id="GO:0030975">
    <property type="term" value="F:thiamine binding"/>
    <property type="evidence" value="ECO:0007669"/>
    <property type="project" value="InterPro"/>
</dbReference>
<accession>A0A931LT06</accession>
<dbReference type="Pfam" id="PF04265">
    <property type="entry name" value="TPK_B1_binding"/>
    <property type="match status" value="1"/>
</dbReference>
<name>A0A931LT06_FIMGI</name>
<feature type="domain" description="Thiamin pyrophosphokinase thiamin-binding" evidence="6">
    <location>
        <begin position="106"/>
        <end position="171"/>
    </location>
</feature>
<dbReference type="NCBIfam" id="TIGR01378">
    <property type="entry name" value="thi_PPkinase"/>
    <property type="match status" value="1"/>
</dbReference>
<dbReference type="GO" id="GO:0004788">
    <property type="term" value="F:thiamine diphosphokinase activity"/>
    <property type="evidence" value="ECO:0007669"/>
    <property type="project" value="UniProtKB-UniRule"/>
</dbReference>
<evidence type="ECO:0000256" key="2">
    <source>
        <dbReference type="ARBA" id="ARBA00022741"/>
    </source>
</evidence>
<evidence type="ECO:0000313" key="7">
    <source>
        <dbReference type="EMBL" id="MBI1756950.1"/>
    </source>
</evidence>
<evidence type="ECO:0000256" key="5">
    <source>
        <dbReference type="NCBIfam" id="TIGR01378"/>
    </source>
</evidence>
<dbReference type="InterPro" id="IPR007371">
    <property type="entry name" value="TPK_catalytic"/>
</dbReference>
<keyword evidence="3" id="KW-0418">Kinase</keyword>
<keyword evidence="2" id="KW-0547">Nucleotide-binding</keyword>
<dbReference type="GO" id="GO:0016301">
    <property type="term" value="F:kinase activity"/>
    <property type="evidence" value="ECO:0007669"/>
    <property type="project" value="UniProtKB-KW"/>
</dbReference>
<dbReference type="InterPro" id="IPR007373">
    <property type="entry name" value="Thiamin_PyroPKinase_B1-bd"/>
</dbReference>
<dbReference type="Proteomes" id="UP000727962">
    <property type="component" value="Unassembled WGS sequence"/>
</dbReference>
<dbReference type="InterPro" id="IPR053149">
    <property type="entry name" value="TPK"/>
</dbReference>
<dbReference type="Pfam" id="PF04263">
    <property type="entry name" value="TPK_catalytic"/>
    <property type="match status" value="1"/>
</dbReference>
<keyword evidence="4" id="KW-0067">ATP-binding</keyword>
<evidence type="ECO:0000259" key="6">
    <source>
        <dbReference type="SMART" id="SM00983"/>
    </source>
</evidence>
<evidence type="ECO:0000256" key="4">
    <source>
        <dbReference type="ARBA" id="ARBA00022840"/>
    </source>
</evidence>
<dbReference type="GO" id="GO:0009229">
    <property type="term" value="P:thiamine diphosphate biosynthetic process"/>
    <property type="evidence" value="ECO:0007669"/>
    <property type="project" value="InterPro"/>
</dbReference>
<dbReference type="Gene3D" id="3.40.50.10240">
    <property type="entry name" value="Thiamin pyrophosphokinase, catalytic domain"/>
    <property type="match status" value="1"/>
</dbReference>
<comment type="caution">
    <text evidence="7">The sequence shown here is derived from an EMBL/GenBank/DDBJ whole genome shotgun (WGS) entry which is preliminary data.</text>
</comment>